<accession>A0AAW9JY48</accession>
<evidence type="ECO:0000313" key="2">
    <source>
        <dbReference type="Proteomes" id="UP001290462"/>
    </source>
</evidence>
<dbReference type="EMBL" id="JAVBVO010000002">
    <property type="protein sequence ID" value="MDZ5757621.1"/>
    <property type="molecule type" value="Genomic_DNA"/>
</dbReference>
<dbReference type="AlphaFoldDB" id="A0AAW9JY48"/>
<proteinExistence type="predicted"/>
<dbReference type="RefSeq" id="WP_322808465.1">
    <property type="nucleotide sequence ID" value="NZ_JAVBVO010000002.1"/>
</dbReference>
<name>A0AAW9JY48_CARML</name>
<gene>
    <name evidence="1" type="ORF">RAK27_03015</name>
</gene>
<evidence type="ECO:0000313" key="1">
    <source>
        <dbReference type="EMBL" id="MDZ5757621.1"/>
    </source>
</evidence>
<reference evidence="1" key="1">
    <citation type="submission" date="2023-08" db="EMBL/GenBank/DDBJ databases">
        <title>Genomic characterization of piscicolin 126 produced by Carnobacterium maltaromaticum CM22 strain isolated from salmon (Salmo salar).</title>
        <authorList>
            <person name="Gonzalez-Gragera E."/>
            <person name="Garcia-Lopez J.D."/>
            <person name="Teso-Perez C."/>
            <person name="Gimenez-Hernandez I."/>
            <person name="Peralta-Sanchez J.M."/>
            <person name="Valdivia E."/>
            <person name="Montalban-Lopez M."/>
            <person name="Martin-Platero A.M."/>
            <person name="Banos A."/>
            <person name="Martinez-Bueno M."/>
        </authorList>
    </citation>
    <scope>NUCLEOTIDE SEQUENCE</scope>
    <source>
        <strain evidence="1">CM22</strain>
    </source>
</reference>
<sequence>MATEYIYVHLDSVTNHVLSKGMDINHFQQSLRKIPKNILLLDAKKGVGEFESHTGFRIIRGRENVRRYLDDCSKFPEKAHKWIDFESIELLRQLTPVEISELLYIAHAHTHLHSPFYYKLQNNFIYLTLPDAMSKVYYRYLDQFYALLSRTLTSALAEKMNEKRSFFQKPQTIEPVPTCLINELVPYLKEGALFSLKQVEVRDNLYCIPVFLVEDRLREVGKPFSDRERLATICYDRKDASWSVEEVESLLTSM</sequence>
<dbReference type="Proteomes" id="UP001290462">
    <property type="component" value="Unassembled WGS sequence"/>
</dbReference>
<organism evidence="1 2">
    <name type="scientific">Carnobacterium maltaromaticum</name>
    <name type="common">Carnobacterium piscicola</name>
    <dbReference type="NCBI Taxonomy" id="2751"/>
    <lineage>
        <taxon>Bacteria</taxon>
        <taxon>Bacillati</taxon>
        <taxon>Bacillota</taxon>
        <taxon>Bacilli</taxon>
        <taxon>Lactobacillales</taxon>
        <taxon>Carnobacteriaceae</taxon>
        <taxon>Carnobacterium</taxon>
    </lineage>
</organism>
<protein>
    <submittedName>
        <fullName evidence="1">Uncharacterized protein</fullName>
    </submittedName>
</protein>
<comment type="caution">
    <text evidence="1">The sequence shown here is derived from an EMBL/GenBank/DDBJ whole genome shotgun (WGS) entry which is preliminary data.</text>
</comment>